<dbReference type="InterPro" id="IPR036640">
    <property type="entry name" value="ABC1_TM_sf"/>
</dbReference>
<evidence type="ECO:0000256" key="7">
    <source>
        <dbReference type="SAM" id="Phobius"/>
    </source>
</evidence>
<dbReference type="Pfam" id="PF00005">
    <property type="entry name" value="ABC_tran"/>
    <property type="match status" value="1"/>
</dbReference>
<dbReference type="InterPro" id="IPR039421">
    <property type="entry name" value="Type_1_exporter"/>
</dbReference>
<keyword evidence="6 7" id="KW-0472">Membrane</keyword>
<dbReference type="InterPro" id="IPR003593">
    <property type="entry name" value="AAA+_ATPase"/>
</dbReference>
<dbReference type="Pfam" id="PF03412">
    <property type="entry name" value="Peptidase_C39"/>
    <property type="match status" value="1"/>
</dbReference>
<dbReference type="CDD" id="cd03246">
    <property type="entry name" value="ABCC_Protease_Secretion"/>
    <property type="match status" value="1"/>
</dbReference>
<keyword evidence="4" id="KW-0067">ATP-binding</keyword>
<dbReference type="CDD" id="cd02419">
    <property type="entry name" value="Peptidase_C39C"/>
    <property type="match status" value="1"/>
</dbReference>
<dbReference type="PROSITE" id="PS50893">
    <property type="entry name" value="ABC_TRANSPORTER_2"/>
    <property type="match status" value="1"/>
</dbReference>
<dbReference type="RefSeq" id="WP_343819105.1">
    <property type="nucleotide sequence ID" value="NZ_BAAAFA010000018.1"/>
</dbReference>
<evidence type="ECO:0000256" key="4">
    <source>
        <dbReference type="ARBA" id="ARBA00022840"/>
    </source>
</evidence>
<evidence type="ECO:0000313" key="12">
    <source>
        <dbReference type="Proteomes" id="UP001500021"/>
    </source>
</evidence>
<gene>
    <name evidence="11" type="ORF">GCM10009111_34780</name>
</gene>
<evidence type="ECO:0000256" key="5">
    <source>
        <dbReference type="ARBA" id="ARBA00022989"/>
    </source>
</evidence>
<dbReference type="InterPro" id="IPR033838">
    <property type="entry name" value="CvaB_peptidase"/>
</dbReference>
<comment type="caution">
    <text evidence="11">The sequence shown here is derived from an EMBL/GenBank/DDBJ whole genome shotgun (WGS) entry which is preliminary data.</text>
</comment>
<dbReference type="InterPro" id="IPR011527">
    <property type="entry name" value="ABC1_TM_dom"/>
</dbReference>
<dbReference type="PANTHER" id="PTHR24221:SF606">
    <property type="entry name" value="COLICIN V SECRETION-PROCESSING ATP-BINDING PROTEIN"/>
    <property type="match status" value="1"/>
</dbReference>
<keyword evidence="12" id="KW-1185">Reference proteome</keyword>
<dbReference type="Proteomes" id="UP001500021">
    <property type="component" value="Unassembled WGS sequence"/>
</dbReference>
<evidence type="ECO:0000256" key="6">
    <source>
        <dbReference type="ARBA" id="ARBA00023136"/>
    </source>
</evidence>
<feature type="transmembrane region" description="Helical" evidence="7">
    <location>
        <begin position="413"/>
        <end position="438"/>
    </location>
</feature>
<feature type="domain" description="Peptidase C39" evidence="10">
    <location>
        <begin position="22"/>
        <end position="145"/>
    </location>
</feature>
<dbReference type="InterPro" id="IPR005074">
    <property type="entry name" value="Peptidase_C39"/>
</dbReference>
<evidence type="ECO:0000259" key="8">
    <source>
        <dbReference type="PROSITE" id="PS50893"/>
    </source>
</evidence>
<dbReference type="PROSITE" id="PS00211">
    <property type="entry name" value="ABC_TRANSPORTER_1"/>
    <property type="match status" value="1"/>
</dbReference>
<dbReference type="Gene3D" id="1.20.1560.10">
    <property type="entry name" value="ABC transporter type 1, transmembrane domain"/>
    <property type="match status" value="1"/>
</dbReference>
<sequence>MSTSSDQLLAFSVNKSVPLLLQSEIAECGLASLAMVASFHGHQLDMPAMRKRFSANLKGMNLQQLIELGDSLGLASRALQCPIDEVHKLAAPCILHWDLNHFVVLTQVSGKGKSAKFSVNDPAIGKRTLTVDEFSKHFTGICLELTPTSKFEVKQEQAQMKFTQLWSSMSGLKTGLFKLIGLSLVLQLFALMTPYYMQWVVDEVLISFDEPLLTVLAIGFALIAIISVITNAVRSWLILRLSSLLNMQMGVNLLRHLLRLPMNYFESRHIGDIVSRFGSLAQIRERITTGFVETLVDGVMAITVLIMMAFYSLKLTAVVLGAIALYTIVRLALYRPLHQATEEMIQNSAKEQSNFLENIRGMQTIKLFGNESQRQGVWQNRYAEVINSEIRLGRLNISFDSFNKLLFGLENVLVIYFAAIMVMANTLSVGMVLAFIAYKGQLTDRFANLIEQIIQFKMMRLHLDRIADIALTEQEANREGEATFSNSEGQEPKGQLTLENICFSYSDEQAPILNNINLTLEASESIAITGPSGAGKTTLMKIMLGLLRPTSGKVYLDGKDITQVGLKNYRKKIAAVMQDDTLLAGSIADNVSFFDPQPNYLKIEQCAHLAAIHDDITKMTMGYNSLVGDMGSNLSGGQIQRLLLARALYQSPSVLFMDEATSHLDKDNEAKISEQIQHLPMTRIMIAHRQETINMAEQVYHLENGILVNLSDEQCKTAS</sequence>
<dbReference type="InterPro" id="IPR027417">
    <property type="entry name" value="P-loop_NTPase"/>
</dbReference>
<dbReference type="Gene3D" id="3.90.70.10">
    <property type="entry name" value="Cysteine proteinases"/>
    <property type="match status" value="1"/>
</dbReference>
<dbReference type="EMBL" id="BAAAFA010000018">
    <property type="protein sequence ID" value="GAA0824189.1"/>
    <property type="molecule type" value="Genomic_DNA"/>
</dbReference>
<feature type="transmembrane region" description="Helical" evidence="7">
    <location>
        <begin position="217"/>
        <end position="239"/>
    </location>
</feature>
<feature type="domain" description="ABC transporter" evidence="8">
    <location>
        <begin position="496"/>
        <end position="718"/>
    </location>
</feature>
<dbReference type="PROSITE" id="PS50929">
    <property type="entry name" value="ABC_TM1F"/>
    <property type="match status" value="1"/>
</dbReference>
<proteinExistence type="predicted"/>
<feature type="domain" description="ABC transmembrane type-1" evidence="9">
    <location>
        <begin position="179"/>
        <end position="458"/>
    </location>
</feature>
<dbReference type="PANTHER" id="PTHR24221">
    <property type="entry name" value="ATP-BINDING CASSETTE SUB-FAMILY B"/>
    <property type="match status" value="1"/>
</dbReference>
<dbReference type="CDD" id="cd18567">
    <property type="entry name" value="ABC_6TM_CvaB_RaxB_like"/>
    <property type="match status" value="1"/>
</dbReference>
<keyword evidence="5 7" id="KW-1133">Transmembrane helix</keyword>
<feature type="transmembrane region" description="Helical" evidence="7">
    <location>
        <begin position="290"/>
        <end position="311"/>
    </location>
</feature>
<evidence type="ECO:0000259" key="10">
    <source>
        <dbReference type="PROSITE" id="PS50990"/>
    </source>
</evidence>
<evidence type="ECO:0000256" key="2">
    <source>
        <dbReference type="ARBA" id="ARBA00022692"/>
    </source>
</evidence>
<evidence type="ECO:0000256" key="3">
    <source>
        <dbReference type="ARBA" id="ARBA00022741"/>
    </source>
</evidence>
<reference evidence="11 12" key="1">
    <citation type="journal article" date="2019" name="Int. J. Syst. Evol. Microbiol.">
        <title>The Global Catalogue of Microorganisms (GCM) 10K type strain sequencing project: providing services to taxonomists for standard genome sequencing and annotation.</title>
        <authorList>
            <consortium name="The Broad Institute Genomics Platform"/>
            <consortium name="The Broad Institute Genome Sequencing Center for Infectious Disease"/>
            <person name="Wu L."/>
            <person name="Ma J."/>
        </authorList>
    </citation>
    <scope>NUCLEOTIDE SEQUENCE [LARGE SCALE GENOMIC DNA]</scope>
    <source>
        <strain evidence="11 12">JCM 15608</strain>
    </source>
</reference>
<dbReference type="PROSITE" id="PS50990">
    <property type="entry name" value="PEPTIDASE_C39"/>
    <property type="match status" value="1"/>
</dbReference>
<protein>
    <submittedName>
        <fullName evidence="11">Peptidase domain-containing ABC transporter</fullName>
    </submittedName>
</protein>
<dbReference type="SUPFAM" id="SSF90123">
    <property type="entry name" value="ABC transporter transmembrane region"/>
    <property type="match status" value="1"/>
</dbReference>
<dbReference type="Pfam" id="PF00664">
    <property type="entry name" value="ABC_membrane"/>
    <property type="match status" value="1"/>
</dbReference>
<organism evidence="11 12">
    <name type="scientific">Colwellia asteriadis</name>
    <dbReference type="NCBI Taxonomy" id="517723"/>
    <lineage>
        <taxon>Bacteria</taxon>
        <taxon>Pseudomonadati</taxon>
        <taxon>Pseudomonadota</taxon>
        <taxon>Gammaproteobacteria</taxon>
        <taxon>Alteromonadales</taxon>
        <taxon>Colwelliaceae</taxon>
        <taxon>Colwellia</taxon>
    </lineage>
</organism>
<dbReference type="SUPFAM" id="SSF52540">
    <property type="entry name" value="P-loop containing nucleoside triphosphate hydrolases"/>
    <property type="match status" value="1"/>
</dbReference>
<keyword evidence="2 7" id="KW-0812">Transmembrane</keyword>
<evidence type="ECO:0000259" key="9">
    <source>
        <dbReference type="PROSITE" id="PS50929"/>
    </source>
</evidence>
<dbReference type="Gene3D" id="3.40.50.300">
    <property type="entry name" value="P-loop containing nucleotide triphosphate hydrolases"/>
    <property type="match status" value="1"/>
</dbReference>
<accession>A0ABN1LCK2</accession>
<dbReference type="InterPro" id="IPR017871">
    <property type="entry name" value="ABC_transporter-like_CS"/>
</dbReference>
<evidence type="ECO:0000256" key="1">
    <source>
        <dbReference type="ARBA" id="ARBA00004651"/>
    </source>
</evidence>
<dbReference type="InterPro" id="IPR003439">
    <property type="entry name" value="ABC_transporter-like_ATP-bd"/>
</dbReference>
<name>A0ABN1LCK2_9GAMM</name>
<evidence type="ECO:0000313" key="11">
    <source>
        <dbReference type="EMBL" id="GAA0824189.1"/>
    </source>
</evidence>
<feature type="transmembrane region" description="Helical" evidence="7">
    <location>
        <begin position="176"/>
        <end position="197"/>
    </location>
</feature>
<keyword evidence="3" id="KW-0547">Nucleotide-binding</keyword>
<dbReference type="SMART" id="SM00382">
    <property type="entry name" value="AAA"/>
    <property type="match status" value="1"/>
</dbReference>
<comment type="subcellular location">
    <subcellularLocation>
        <location evidence="1">Cell membrane</location>
        <topology evidence="1">Multi-pass membrane protein</topology>
    </subcellularLocation>
</comment>
<feature type="transmembrane region" description="Helical" evidence="7">
    <location>
        <begin position="317"/>
        <end position="334"/>
    </location>
</feature>